<feature type="transmembrane region" description="Helical" evidence="10">
    <location>
        <begin position="558"/>
        <end position="579"/>
    </location>
</feature>
<evidence type="ECO:0000256" key="4">
    <source>
        <dbReference type="ARBA" id="ARBA00022692"/>
    </source>
</evidence>
<feature type="region of interest" description="Disordered" evidence="9">
    <location>
        <begin position="400"/>
        <end position="450"/>
    </location>
</feature>
<evidence type="ECO:0000256" key="9">
    <source>
        <dbReference type="SAM" id="MobiDB-lite"/>
    </source>
</evidence>
<evidence type="ECO:0000256" key="2">
    <source>
        <dbReference type="ARBA" id="ARBA00005441"/>
    </source>
</evidence>
<comment type="subcellular location">
    <subcellularLocation>
        <location evidence="1">Membrane</location>
        <topology evidence="1">Multi-pass membrane protein</topology>
    </subcellularLocation>
</comment>
<name>A0A9Q0RPK4_BLOTA</name>
<organism evidence="12 13">
    <name type="scientific">Blomia tropicalis</name>
    <name type="common">Mite</name>
    <dbReference type="NCBI Taxonomy" id="40697"/>
    <lineage>
        <taxon>Eukaryota</taxon>
        <taxon>Metazoa</taxon>
        <taxon>Ecdysozoa</taxon>
        <taxon>Arthropoda</taxon>
        <taxon>Chelicerata</taxon>
        <taxon>Arachnida</taxon>
        <taxon>Acari</taxon>
        <taxon>Acariformes</taxon>
        <taxon>Sarcoptiformes</taxon>
        <taxon>Astigmata</taxon>
        <taxon>Glycyphagoidea</taxon>
        <taxon>Echimyopodidae</taxon>
        <taxon>Blomia</taxon>
    </lineage>
</organism>
<feature type="transmembrane region" description="Helical" evidence="10">
    <location>
        <begin position="702"/>
        <end position="718"/>
    </location>
</feature>
<feature type="region of interest" description="Disordered" evidence="9">
    <location>
        <begin position="293"/>
        <end position="313"/>
    </location>
</feature>
<dbReference type="Proteomes" id="UP001142055">
    <property type="component" value="Chromosome 1"/>
</dbReference>
<accession>A0A9Q0RPK4</accession>
<proteinExistence type="inferred from homology"/>
<feature type="compositionally biased region" description="Polar residues" evidence="9">
    <location>
        <begin position="326"/>
        <end position="355"/>
    </location>
</feature>
<evidence type="ECO:0000313" key="12">
    <source>
        <dbReference type="EMBL" id="KAJ6221889.1"/>
    </source>
</evidence>
<dbReference type="GO" id="GO:0005886">
    <property type="term" value="C:plasma membrane"/>
    <property type="evidence" value="ECO:0007669"/>
    <property type="project" value="TreeGrafter"/>
</dbReference>
<protein>
    <recommendedName>
        <fullName evidence="11">SAM domain-containing protein</fullName>
    </recommendedName>
</protein>
<evidence type="ECO:0000313" key="13">
    <source>
        <dbReference type="Proteomes" id="UP001142055"/>
    </source>
</evidence>
<dbReference type="EMBL" id="JAPWDV010000001">
    <property type="protein sequence ID" value="KAJ6221889.1"/>
    <property type="molecule type" value="Genomic_DNA"/>
</dbReference>
<gene>
    <name evidence="12" type="ORF">RDWZM_000434</name>
</gene>
<keyword evidence="5" id="KW-0746">Sphingolipid metabolism</keyword>
<feature type="transmembrane region" description="Helical" evidence="10">
    <location>
        <begin position="639"/>
        <end position="660"/>
    </location>
</feature>
<evidence type="ECO:0000256" key="3">
    <source>
        <dbReference type="ARBA" id="ARBA00022679"/>
    </source>
</evidence>
<dbReference type="PROSITE" id="PS50105">
    <property type="entry name" value="SAM_DOMAIN"/>
    <property type="match status" value="1"/>
</dbReference>
<evidence type="ECO:0000256" key="5">
    <source>
        <dbReference type="ARBA" id="ARBA00022919"/>
    </source>
</evidence>
<keyword evidence="13" id="KW-1185">Reference proteome</keyword>
<dbReference type="InterPro" id="IPR025749">
    <property type="entry name" value="Sphingomyelin_synth-like_dom"/>
</dbReference>
<dbReference type="SUPFAM" id="SSF47769">
    <property type="entry name" value="SAM/Pointed domain"/>
    <property type="match status" value="1"/>
</dbReference>
<dbReference type="OMA" id="HRTRIWF"/>
<feature type="compositionally biased region" description="Low complexity" evidence="9">
    <location>
        <begin position="410"/>
        <end position="445"/>
    </location>
</feature>
<dbReference type="PANTHER" id="PTHR21290:SF25">
    <property type="entry name" value="SPHINGOMYELIN SYNTHASE-RELATED PROTEIN 1"/>
    <property type="match status" value="1"/>
</dbReference>
<dbReference type="GO" id="GO:0005789">
    <property type="term" value="C:endoplasmic reticulum membrane"/>
    <property type="evidence" value="ECO:0007669"/>
    <property type="project" value="TreeGrafter"/>
</dbReference>
<feature type="transmembrane region" description="Helical" evidence="10">
    <location>
        <begin position="602"/>
        <end position="627"/>
    </location>
</feature>
<sequence>MPTSTERNYLPRQASLKIIEQQQAQPPVWIVSKPTKRCKFSDDNYFDCNNTSSKSKRLSKDIQPCVADHHTSSGIRPLVHCQTIKPLKTSILSSKVHTSWSKSSDISSPRSLSSLHLVNMSEHETNDDSGHLTTDSTIETERKQNENSNSFHDAAFNLETNGLHLNSTLLQHDLDLNHTSNEPGAMDCTKYPQYREIMMLHKHYLEWTVDDVGNWLVLNLFDSYIELFCTQHKIDGKVLVNLSSNDLRSEPLSLTIFGDIKRLDMAFNAVRDFYSNSPNVDNLHKVNENHHQTEKWKSNRKQMKYPSTSHSQTFIKQRHSTITAYGQRPRTTTKMAESSTQSRFINGNMVKSQSFPFHPNSKHPIIRNQESSEDGGGNSDSIDYDSIGATENCDQYNFNANHSDYDNSETDSLSSSSTISNASSSSSDVSSQDSSTSLSNQNSDSCLIPNGTSKHHVQILPTMTTGAQLASMAAYYTSQIPLQPASIQHHQSVLYQHQRLQQQQQPLASHHHASHHHGAHEKHVHTRNKKRSDHGHRHGHHHHHHHRKVEFKPEAWKALIAMIYFFTSTWVTAIVMVIVHDRVPDMDTYPPLPDILLDNLPLIPWAFGMCEFCGLVLFIIWALILTFHKHRFILIRRMFSLFGSVFLLRCVTMLITSLSVPGRHLECKARPYGSWMERIQQAYLIWQGGGMSIQGVRTCGDYMFSGHTVVLTLLNFFITEYTPTGLYLVHTLSWVLNLFGIFFILAAHEHYSIDVFIAFYISTRLFLYYHTLANNRALYQRDRHRTRIWFPLFYFFESSINGIVPNQFEVPFRQLKQRIIVSVTECITNALANMSSKPNLTKHYQHEKAMNHQYVQPLSSSSASSTISNNNNNINNGMKVKTQ</sequence>
<evidence type="ECO:0000256" key="7">
    <source>
        <dbReference type="ARBA" id="ARBA00023098"/>
    </source>
</evidence>
<feature type="compositionally biased region" description="Low complexity" evidence="9">
    <location>
        <begin position="860"/>
        <end position="876"/>
    </location>
</feature>
<comment type="similarity">
    <text evidence="2">Belongs to the sphingomyelin synthase family.</text>
</comment>
<reference evidence="12" key="1">
    <citation type="submission" date="2022-12" db="EMBL/GenBank/DDBJ databases">
        <title>Genome assemblies of Blomia tropicalis.</title>
        <authorList>
            <person name="Cui Y."/>
        </authorList>
    </citation>
    <scope>NUCLEOTIDE SEQUENCE</scope>
    <source>
        <tissue evidence="12">Adult mites</tissue>
    </source>
</reference>
<feature type="region of interest" description="Disordered" evidence="9">
    <location>
        <begin position="501"/>
        <end position="549"/>
    </location>
</feature>
<evidence type="ECO:0000256" key="1">
    <source>
        <dbReference type="ARBA" id="ARBA00004141"/>
    </source>
</evidence>
<keyword evidence="8 10" id="KW-0472">Membrane</keyword>
<feature type="compositionally biased region" description="Basic residues" evidence="9">
    <location>
        <begin position="509"/>
        <end position="549"/>
    </location>
</feature>
<dbReference type="InterPro" id="IPR001660">
    <property type="entry name" value="SAM"/>
</dbReference>
<dbReference type="AlphaFoldDB" id="A0A9Q0RPK4"/>
<comment type="caution">
    <text evidence="12">The sequence shown here is derived from an EMBL/GenBank/DDBJ whole genome shotgun (WGS) entry which is preliminary data.</text>
</comment>
<dbReference type="GO" id="GO:0000139">
    <property type="term" value="C:Golgi membrane"/>
    <property type="evidence" value="ECO:0007669"/>
    <property type="project" value="TreeGrafter"/>
</dbReference>
<keyword evidence="3" id="KW-0808">Transferase</keyword>
<feature type="transmembrane region" description="Helical" evidence="10">
    <location>
        <begin position="725"/>
        <end position="745"/>
    </location>
</feature>
<evidence type="ECO:0000259" key="11">
    <source>
        <dbReference type="PROSITE" id="PS50105"/>
    </source>
</evidence>
<feature type="region of interest" description="Disordered" evidence="9">
    <location>
        <begin position="860"/>
        <end position="883"/>
    </location>
</feature>
<dbReference type="GO" id="GO:0033188">
    <property type="term" value="F:sphingomyelin synthase activity"/>
    <property type="evidence" value="ECO:0007669"/>
    <property type="project" value="TreeGrafter"/>
</dbReference>
<dbReference type="PANTHER" id="PTHR21290">
    <property type="entry name" value="SPHINGOMYELIN SYNTHETASE"/>
    <property type="match status" value="1"/>
</dbReference>
<keyword evidence="7" id="KW-0443">Lipid metabolism</keyword>
<dbReference type="Pfam" id="PF14360">
    <property type="entry name" value="PAP2_C"/>
    <property type="match status" value="1"/>
</dbReference>
<dbReference type="Pfam" id="PF00536">
    <property type="entry name" value="SAM_1"/>
    <property type="match status" value="1"/>
</dbReference>
<dbReference type="Gene3D" id="1.10.150.50">
    <property type="entry name" value="Transcription Factor, Ets-1"/>
    <property type="match status" value="1"/>
</dbReference>
<dbReference type="InterPro" id="IPR013761">
    <property type="entry name" value="SAM/pointed_sf"/>
</dbReference>
<feature type="domain" description="SAM" evidence="11">
    <location>
        <begin position="207"/>
        <end position="273"/>
    </location>
</feature>
<evidence type="ECO:0000256" key="6">
    <source>
        <dbReference type="ARBA" id="ARBA00022989"/>
    </source>
</evidence>
<keyword evidence="6 10" id="KW-1133">Transmembrane helix</keyword>
<evidence type="ECO:0000256" key="8">
    <source>
        <dbReference type="ARBA" id="ARBA00023136"/>
    </source>
</evidence>
<feature type="region of interest" description="Disordered" evidence="9">
    <location>
        <begin position="326"/>
        <end position="386"/>
    </location>
</feature>
<dbReference type="GO" id="GO:0046513">
    <property type="term" value="P:ceramide biosynthetic process"/>
    <property type="evidence" value="ECO:0007669"/>
    <property type="project" value="TreeGrafter"/>
</dbReference>
<keyword evidence="4 10" id="KW-0812">Transmembrane</keyword>
<feature type="transmembrane region" description="Helical" evidence="10">
    <location>
        <begin position="751"/>
        <end position="767"/>
    </location>
</feature>
<dbReference type="InterPro" id="IPR045221">
    <property type="entry name" value="Sphingomyelin_synth-like"/>
</dbReference>
<dbReference type="GO" id="GO:0047493">
    <property type="term" value="F:ceramide cholinephosphotransferase activity"/>
    <property type="evidence" value="ECO:0007669"/>
    <property type="project" value="TreeGrafter"/>
</dbReference>
<evidence type="ECO:0000256" key="10">
    <source>
        <dbReference type="SAM" id="Phobius"/>
    </source>
</evidence>